<dbReference type="InterPro" id="IPR050155">
    <property type="entry name" value="HAD-like_hydrolase_sf"/>
</dbReference>
<gene>
    <name evidence="1" type="ORF">IAC42_06210</name>
</gene>
<dbReference type="Proteomes" id="UP000823633">
    <property type="component" value="Unassembled WGS sequence"/>
</dbReference>
<dbReference type="SUPFAM" id="SSF56784">
    <property type="entry name" value="HAD-like"/>
    <property type="match status" value="1"/>
</dbReference>
<dbReference type="Gene3D" id="3.40.50.1000">
    <property type="entry name" value="HAD superfamily/HAD-like"/>
    <property type="match status" value="1"/>
</dbReference>
<dbReference type="PANTHER" id="PTHR43434:SF20">
    <property type="entry name" value="5'-NUCLEOTIDASE"/>
    <property type="match status" value="1"/>
</dbReference>
<keyword evidence="1" id="KW-0378">Hydrolase</keyword>
<proteinExistence type="predicted"/>
<dbReference type="InterPro" id="IPR023214">
    <property type="entry name" value="HAD_sf"/>
</dbReference>
<name>A0A9D9E8N2_9SPIR</name>
<dbReference type="InterPro" id="IPR023198">
    <property type="entry name" value="PGP-like_dom2"/>
</dbReference>
<dbReference type="GO" id="GO:0005829">
    <property type="term" value="C:cytosol"/>
    <property type="evidence" value="ECO:0007669"/>
    <property type="project" value="TreeGrafter"/>
</dbReference>
<dbReference type="Gene3D" id="1.10.150.240">
    <property type="entry name" value="Putative phosphatase, domain 2"/>
    <property type="match status" value="1"/>
</dbReference>
<accession>A0A9D9E8N2</accession>
<dbReference type="Pfam" id="PF13419">
    <property type="entry name" value="HAD_2"/>
    <property type="match status" value="1"/>
</dbReference>
<evidence type="ECO:0000313" key="1">
    <source>
        <dbReference type="EMBL" id="MBO8443337.1"/>
    </source>
</evidence>
<reference evidence="1" key="1">
    <citation type="submission" date="2020-10" db="EMBL/GenBank/DDBJ databases">
        <authorList>
            <person name="Gilroy R."/>
        </authorList>
    </citation>
    <scope>NUCLEOTIDE SEQUENCE</scope>
    <source>
        <strain evidence="1">11167</strain>
    </source>
</reference>
<dbReference type="PANTHER" id="PTHR43434">
    <property type="entry name" value="PHOSPHOGLYCOLATE PHOSPHATASE"/>
    <property type="match status" value="1"/>
</dbReference>
<dbReference type="EMBL" id="JADIMU010000040">
    <property type="protein sequence ID" value="MBO8443337.1"/>
    <property type="molecule type" value="Genomic_DNA"/>
</dbReference>
<comment type="caution">
    <text evidence="1">The sequence shown here is derived from an EMBL/GenBank/DDBJ whole genome shotgun (WGS) entry which is preliminary data.</text>
</comment>
<dbReference type="GO" id="GO:0016787">
    <property type="term" value="F:hydrolase activity"/>
    <property type="evidence" value="ECO:0007669"/>
    <property type="project" value="UniProtKB-KW"/>
</dbReference>
<protein>
    <submittedName>
        <fullName evidence="1">HAD hydrolase-like protein</fullName>
    </submittedName>
</protein>
<reference evidence="1" key="2">
    <citation type="journal article" date="2021" name="PeerJ">
        <title>Extensive microbial diversity within the chicken gut microbiome revealed by metagenomics and culture.</title>
        <authorList>
            <person name="Gilroy R."/>
            <person name="Ravi A."/>
            <person name="Getino M."/>
            <person name="Pursley I."/>
            <person name="Horton D.L."/>
            <person name="Alikhan N.F."/>
            <person name="Baker D."/>
            <person name="Gharbi K."/>
            <person name="Hall N."/>
            <person name="Watson M."/>
            <person name="Adriaenssens E.M."/>
            <person name="Foster-Nyarko E."/>
            <person name="Jarju S."/>
            <person name="Secka A."/>
            <person name="Antonio M."/>
            <person name="Oren A."/>
            <person name="Chaudhuri R.R."/>
            <person name="La Ragione R."/>
            <person name="Hildebrand F."/>
            <person name="Pallen M.J."/>
        </authorList>
    </citation>
    <scope>NUCLEOTIDE SEQUENCE</scope>
    <source>
        <strain evidence="1">11167</strain>
    </source>
</reference>
<dbReference type="GO" id="GO:0004713">
    <property type="term" value="F:protein tyrosine kinase activity"/>
    <property type="evidence" value="ECO:0007669"/>
    <property type="project" value="TreeGrafter"/>
</dbReference>
<dbReference type="SFLD" id="SFLDG01129">
    <property type="entry name" value="C1.5:_HAD__Beta-PGM__Phosphata"/>
    <property type="match status" value="1"/>
</dbReference>
<dbReference type="InterPro" id="IPR036412">
    <property type="entry name" value="HAD-like_sf"/>
</dbReference>
<organism evidence="1 2">
    <name type="scientific">Candidatus Aphodenecus pullistercoris</name>
    <dbReference type="NCBI Taxonomy" id="2840669"/>
    <lineage>
        <taxon>Bacteria</taxon>
        <taxon>Pseudomonadati</taxon>
        <taxon>Spirochaetota</taxon>
        <taxon>Spirochaetia</taxon>
        <taxon>Spirochaetales</taxon>
        <taxon>Candidatus Aphodenecus</taxon>
    </lineage>
</organism>
<dbReference type="AlphaFoldDB" id="A0A9D9E8N2"/>
<sequence>MRTKAVLFDLDGTLLDTSEGIFHTANYTVAMLGHEPCGDLAQLRKFVGPPLKDCFRIVYGFQDEKLLDDCVRVYRKEYEKLGMHLCHIYPGLEETIDSLHSLGLKVGVCTLKYERLARMIFDEKGLSAKLDTVRGTDEEGKITKAESILRATKDLGLEPADVLMVGDTVNDQMGAQEAGVDFLAVSWGFGFAKGDEVAYGRLIDSPDQILSYVKEA</sequence>
<dbReference type="SFLD" id="SFLDS00003">
    <property type="entry name" value="Haloacid_Dehalogenase"/>
    <property type="match status" value="1"/>
</dbReference>
<dbReference type="InterPro" id="IPR041492">
    <property type="entry name" value="HAD_2"/>
</dbReference>
<evidence type="ECO:0000313" key="2">
    <source>
        <dbReference type="Proteomes" id="UP000823633"/>
    </source>
</evidence>